<feature type="binding site" evidence="5">
    <location>
        <position position="76"/>
    </location>
    <ligand>
        <name>Zn(2+)</name>
        <dbReference type="ChEBI" id="CHEBI:29105"/>
    </ligand>
</feature>
<dbReference type="PIRSF" id="PIRSF004761">
    <property type="entry name" value="Hydrgn_mat_HypA"/>
    <property type="match status" value="1"/>
</dbReference>
<keyword evidence="3 5" id="KW-0479">Metal-binding</keyword>
<dbReference type="AlphaFoldDB" id="A0A6G5QHK2"/>
<gene>
    <name evidence="5 6" type="primary">hypA</name>
    <name evidence="6" type="ORF">CMUC_1292</name>
</gene>
<feature type="binding site" evidence="5">
    <location>
        <position position="73"/>
    </location>
    <ligand>
        <name>Zn(2+)</name>
        <dbReference type="ChEBI" id="CHEBI:29105"/>
    </ligand>
</feature>
<sequence>MHELSIAQNLLLLCEQNAQKQNASKITKIFIKIGRLSGVEPHYLQSAFSVVKAQSVCDEAELIVHIQDVVIKCKKCLEQSTLSVNEFICPKCGSNELEIVDGEDMYLMRLELES</sequence>
<comment type="similarity">
    <text evidence="1 5">Belongs to the HypA/HybF family.</text>
</comment>
<evidence type="ECO:0000256" key="5">
    <source>
        <dbReference type="HAMAP-Rule" id="MF_00213"/>
    </source>
</evidence>
<dbReference type="InterPro" id="IPR020538">
    <property type="entry name" value="Hydgase_Ni_incorp_HypA/HybF_CS"/>
</dbReference>
<dbReference type="RefSeq" id="WP_034967211.1">
    <property type="nucleotide sequence ID" value="NZ_CP012542.1"/>
</dbReference>
<evidence type="ECO:0000313" key="7">
    <source>
        <dbReference type="Proteomes" id="UP000503264"/>
    </source>
</evidence>
<dbReference type="Pfam" id="PF01155">
    <property type="entry name" value="HypA"/>
    <property type="match status" value="1"/>
</dbReference>
<dbReference type="Proteomes" id="UP000503264">
    <property type="component" value="Chromosome"/>
</dbReference>
<evidence type="ECO:0000256" key="2">
    <source>
        <dbReference type="ARBA" id="ARBA00022596"/>
    </source>
</evidence>
<reference evidence="6 7" key="1">
    <citation type="submission" date="2016-07" db="EMBL/GenBank/DDBJ databases">
        <title>Comparative genomics of the Campylobacter concisus group.</title>
        <authorList>
            <person name="Miller W.G."/>
            <person name="Yee E."/>
            <person name="Chapman M.H."/>
            <person name="Huynh S."/>
            <person name="Bono J.L."/>
            <person name="On S.L.W."/>
            <person name="StLeger J."/>
            <person name="Foster G."/>
            <person name="Parker C.T."/>
        </authorList>
    </citation>
    <scope>NUCLEOTIDE SEQUENCE [LARGE SCALE GENOMIC DNA]</scope>
    <source>
        <strain evidence="6 7">CCUG 21559</strain>
    </source>
</reference>
<evidence type="ECO:0000256" key="1">
    <source>
        <dbReference type="ARBA" id="ARBA00010748"/>
    </source>
</evidence>
<dbReference type="PANTHER" id="PTHR34535:SF3">
    <property type="entry name" value="HYDROGENASE MATURATION FACTOR HYPA"/>
    <property type="match status" value="1"/>
</dbReference>
<keyword evidence="7" id="KW-1185">Reference proteome</keyword>
<keyword evidence="4 5" id="KW-0862">Zinc</keyword>
<dbReference type="GO" id="GO:0016151">
    <property type="term" value="F:nickel cation binding"/>
    <property type="evidence" value="ECO:0007669"/>
    <property type="project" value="UniProtKB-UniRule"/>
</dbReference>
<accession>A0A6G5QHK2</accession>
<dbReference type="NCBIfam" id="TIGR00100">
    <property type="entry name" value="hypA"/>
    <property type="match status" value="1"/>
</dbReference>
<dbReference type="HAMAP" id="MF_00213">
    <property type="entry name" value="HypA_HybF"/>
    <property type="match status" value="1"/>
</dbReference>
<evidence type="ECO:0000313" key="6">
    <source>
        <dbReference type="EMBL" id="QCD45057.1"/>
    </source>
</evidence>
<proteinExistence type="inferred from homology"/>
<dbReference type="InterPro" id="IPR000688">
    <property type="entry name" value="HypA/HybF"/>
</dbReference>
<dbReference type="PANTHER" id="PTHR34535">
    <property type="entry name" value="HYDROGENASE MATURATION FACTOR HYPA"/>
    <property type="match status" value="1"/>
</dbReference>
<organism evidence="6 7">
    <name type="scientific">Campylobacter mucosalis CCUG 21559</name>
    <dbReference type="NCBI Taxonomy" id="1032067"/>
    <lineage>
        <taxon>Bacteria</taxon>
        <taxon>Pseudomonadati</taxon>
        <taxon>Campylobacterota</taxon>
        <taxon>Epsilonproteobacteria</taxon>
        <taxon>Campylobacterales</taxon>
        <taxon>Campylobacteraceae</taxon>
        <taxon>Campylobacter</taxon>
    </lineage>
</organism>
<dbReference type="PROSITE" id="PS01249">
    <property type="entry name" value="HYPA"/>
    <property type="match status" value="1"/>
</dbReference>
<dbReference type="EMBL" id="CP012542">
    <property type="protein sequence ID" value="QCD45057.1"/>
    <property type="molecule type" value="Genomic_DNA"/>
</dbReference>
<comment type="function">
    <text evidence="5">Involved in the maturation of [NiFe] hydrogenases. Required for nickel insertion into the metal center of the hydrogenase.</text>
</comment>
<evidence type="ECO:0000256" key="4">
    <source>
        <dbReference type="ARBA" id="ARBA00022833"/>
    </source>
</evidence>
<dbReference type="GO" id="GO:0051604">
    <property type="term" value="P:protein maturation"/>
    <property type="evidence" value="ECO:0007669"/>
    <property type="project" value="InterPro"/>
</dbReference>
<feature type="binding site" evidence="5">
    <location>
        <position position="89"/>
    </location>
    <ligand>
        <name>Zn(2+)</name>
        <dbReference type="ChEBI" id="CHEBI:29105"/>
    </ligand>
</feature>
<keyword evidence="2 5" id="KW-0533">Nickel</keyword>
<evidence type="ECO:0000256" key="3">
    <source>
        <dbReference type="ARBA" id="ARBA00022723"/>
    </source>
</evidence>
<feature type="binding site" evidence="5">
    <location>
        <position position="2"/>
    </location>
    <ligand>
        <name>Ni(2+)</name>
        <dbReference type="ChEBI" id="CHEBI:49786"/>
    </ligand>
</feature>
<feature type="binding site" evidence="5">
    <location>
        <position position="92"/>
    </location>
    <ligand>
        <name>Zn(2+)</name>
        <dbReference type="ChEBI" id="CHEBI:29105"/>
    </ligand>
</feature>
<protein>
    <recommendedName>
        <fullName evidence="5">Hydrogenase maturation factor HypA</fullName>
    </recommendedName>
</protein>
<name>A0A6G5QHK2_9BACT</name>
<dbReference type="Gene3D" id="3.30.2320.80">
    <property type="match status" value="1"/>
</dbReference>
<dbReference type="GO" id="GO:0008270">
    <property type="term" value="F:zinc ion binding"/>
    <property type="evidence" value="ECO:0007669"/>
    <property type="project" value="UniProtKB-UniRule"/>
</dbReference>